<dbReference type="InterPro" id="IPR036526">
    <property type="entry name" value="C-N_Hydrolase_sf"/>
</dbReference>
<name>A0A3B0TYX5_9ZZZZ</name>
<dbReference type="Pfam" id="PF00795">
    <property type="entry name" value="CN_hydrolase"/>
    <property type="match status" value="1"/>
</dbReference>
<evidence type="ECO:0000256" key="1">
    <source>
        <dbReference type="ARBA" id="ARBA00022801"/>
    </source>
</evidence>
<gene>
    <name evidence="3" type="ORF">MNBD_ALPHA12-1615</name>
</gene>
<dbReference type="PROSITE" id="PS50263">
    <property type="entry name" value="CN_HYDROLASE"/>
    <property type="match status" value="1"/>
</dbReference>
<dbReference type="PANTHER" id="PTHR43674">
    <property type="entry name" value="NITRILASE C965.09-RELATED"/>
    <property type="match status" value="1"/>
</dbReference>
<dbReference type="Gene3D" id="3.60.110.10">
    <property type="entry name" value="Carbon-nitrogen hydrolase"/>
    <property type="match status" value="1"/>
</dbReference>
<dbReference type="GO" id="GO:0050126">
    <property type="term" value="F:N-carbamoylputrescine amidase activity"/>
    <property type="evidence" value="ECO:0007669"/>
    <property type="project" value="TreeGrafter"/>
</dbReference>
<dbReference type="SUPFAM" id="SSF56317">
    <property type="entry name" value="Carbon-nitrogen hydrolase"/>
    <property type="match status" value="1"/>
</dbReference>
<dbReference type="AlphaFoldDB" id="A0A3B0TYX5"/>
<sequence length="289" mass="31690">MQKPVLRVACAQLVHPAKADLGEIGHHTIDPHMEMIARAREEKTDVLIFPELSLSGYSFAARHQDLALGRDAEQLLSLARASAGMVTGVGFIEESAAGLLYNSFAWLKGGKVSAVHRKVNLPHYGQLDEGKYFAAGRHIRTQTLSGYWSAATLICSDVWNPALVHLAALQNPSILVCPFASSREAVGYGFDNPAGWTNTFRFYSMMYGLPGIYCNWIGPVDGINFTGGSCIIDAFGSELVKARDEQDLILSELNYQKIIDARMRLPTIRTSTPDLVLREMARIHPALSG</sequence>
<reference evidence="3" key="1">
    <citation type="submission" date="2018-06" db="EMBL/GenBank/DDBJ databases">
        <authorList>
            <person name="Zhirakovskaya E."/>
        </authorList>
    </citation>
    <scope>NUCLEOTIDE SEQUENCE</scope>
</reference>
<evidence type="ECO:0000313" key="3">
    <source>
        <dbReference type="EMBL" id="VAW19582.1"/>
    </source>
</evidence>
<protein>
    <recommendedName>
        <fullName evidence="2">CN hydrolase domain-containing protein</fullName>
    </recommendedName>
</protein>
<organism evidence="3">
    <name type="scientific">hydrothermal vent metagenome</name>
    <dbReference type="NCBI Taxonomy" id="652676"/>
    <lineage>
        <taxon>unclassified sequences</taxon>
        <taxon>metagenomes</taxon>
        <taxon>ecological metagenomes</taxon>
    </lineage>
</organism>
<dbReference type="InterPro" id="IPR050345">
    <property type="entry name" value="Aliph_Amidase/BUP"/>
</dbReference>
<dbReference type="PANTHER" id="PTHR43674:SF2">
    <property type="entry name" value="BETA-UREIDOPROPIONASE"/>
    <property type="match status" value="1"/>
</dbReference>
<dbReference type="GO" id="GO:0033388">
    <property type="term" value="P:putrescine biosynthetic process from arginine"/>
    <property type="evidence" value="ECO:0007669"/>
    <property type="project" value="TreeGrafter"/>
</dbReference>
<evidence type="ECO:0000259" key="2">
    <source>
        <dbReference type="PROSITE" id="PS50263"/>
    </source>
</evidence>
<dbReference type="InterPro" id="IPR003010">
    <property type="entry name" value="C-N_Hydrolase"/>
</dbReference>
<accession>A0A3B0TYX5</accession>
<dbReference type="EMBL" id="UOEO01000115">
    <property type="protein sequence ID" value="VAW19582.1"/>
    <property type="molecule type" value="Genomic_DNA"/>
</dbReference>
<feature type="domain" description="CN hydrolase" evidence="2">
    <location>
        <begin position="6"/>
        <end position="255"/>
    </location>
</feature>
<keyword evidence="1" id="KW-0378">Hydrolase</keyword>
<proteinExistence type="predicted"/>